<dbReference type="Proteomes" id="UP000186313">
    <property type="component" value="Unassembled WGS sequence"/>
</dbReference>
<dbReference type="EMBL" id="MJMH01000056">
    <property type="protein sequence ID" value="OLQ95830.1"/>
    <property type="molecule type" value="Genomic_DNA"/>
</dbReference>
<feature type="signal peptide" evidence="1">
    <location>
        <begin position="1"/>
        <end position="18"/>
    </location>
</feature>
<dbReference type="STRING" id="1381081.BIY22_12260"/>
<dbReference type="InterPro" id="IPR036374">
    <property type="entry name" value="OxRdtase_Mopterin-bd_sf"/>
</dbReference>
<reference evidence="4 5" key="1">
    <citation type="submission" date="2016-09" db="EMBL/GenBank/DDBJ databases">
        <title>Genomic Taxonomy of the Vibrionaceae.</title>
        <authorList>
            <person name="Gonzalez-Castillo A."/>
            <person name="Gomez-Gil B."/>
            <person name="Enciso-Ibarra K."/>
        </authorList>
    </citation>
    <scope>NUCLEOTIDE SEQUENCE [LARGE SCALE GENOMIC DNA]</scope>
    <source>
        <strain evidence="3 4">CAIM 1902</strain>
        <strain evidence="2 5">CAIM 703</strain>
    </source>
</reference>
<accession>A0A1Q9HBD1</accession>
<keyword evidence="1" id="KW-0732">Signal</keyword>
<proteinExistence type="predicted"/>
<name>A0A1Q9HBD1_9VIBR</name>
<keyword evidence="4" id="KW-1185">Reference proteome</keyword>
<protein>
    <recommendedName>
        <fullName evidence="6">Oxidoreductase molybdopterin-binding domain-containing protein</fullName>
    </recommendedName>
</protein>
<dbReference type="OrthoDB" id="9798763at2"/>
<feature type="chain" id="PRO_5043148973" description="Oxidoreductase molybdopterin-binding domain-containing protein" evidence="1">
    <location>
        <begin position="19"/>
        <end position="158"/>
    </location>
</feature>
<evidence type="ECO:0008006" key="6">
    <source>
        <dbReference type="Google" id="ProtNLM"/>
    </source>
</evidence>
<gene>
    <name evidence="3" type="ORF">BIY20_20640</name>
    <name evidence="2" type="ORF">BIY22_12260</name>
</gene>
<evidence type="ECO:0000313" key="3">
    <source>
        <dbReference type="EMBL" id="OLQ95830.1"/>
    </source>
</evidence>
<organism evidence="2 5">
    <name type="scientific">Vibrio panuliri</name>
    <dbReference type="NCBI Taxonomy" id="1381081"/>
    <lineage>
        <taxon>Bacteria</taxon>
        <taxon>Pseudomonadati</taxon>
        <taxon>Pseudomonadota</taxon>
        <taxon>Gammaproteobacteria</taxon>
        <taxon>Vibrionales</taxon>
        <taxon>Vibrionaceae</taxon>
        <taxon>Vibrio</taxon>
    </lineage>
</organism>
<dbReference type="EMBL" id="MJMJ01000043">
    <property type="protein sequence ID" value="OLQ86413.1"/>
    <property type="molecule type" value="Genomic_DNA"/>
</dbReference>
<evidence type="ECO:0000256" key="1">
    <source>
        <dbReference type="SAM" id="SignalP"/>
    </source>
</evidence>
<evidence type="ECO:0000313" key="5">
    <source>
        <dbReference type="Proteomes" id="UP000186313"/>
    </source>
</evidence>
<evidence type="ECO:0000313" key="4">
    <source>
        <dbReference type="Proteomes" id="UP000186039"/>
    </source>
</evidence>
<dbReference type="Proteomes" id="UP000186039">
    <property type="component" value="Unassembled WGS sequence"/>
</dbReference>
<dbReference type="RefSeq" id="WP_075710390.1">
    <property type="nucleotide sequence ID" value="NZ_AP019655.1"/>
</dbReference>
<comment type="caution">
    <text evidence="2">The sequence shown here is derived from an EMBL/GenBank/DDBJ whole genome shotgun (WGS) entry which is preliminary data.</text>
</comment>
<dbReference type="SUPFAM" id="SSF56524">
    <property type="entry name" value="Oxidoreductase molybdopterin-binding domain"/>
    <property type="match status" value="1"/>
</dbReference>
<sequence>MRNVITLLFCCFSSLVIASPLKIHLGNGSVIETDMAALLKEFPTTRFETRLPWYPDQRSFTGIPVSKLIERYGDNKTFAVTFLALNDYAATSTVDDIRAFAPIVAVKMNGKPMKVRHKGPYWLVFNLNKHPEIDNIAYHSQMVWQIDEIILHSKDDDE</sequence>
<evidence type="ECO:0000313" key="2">
    <source>
        <dbReference type="EMBL" id="OLQ86413.1"/>
    </source>
</evidence>
<dbReference type="AlphaFoldDB" id="A0A1Q9HBD1"/>
<dbReference type="Gene3D" id="3.90.420.10">
    <property type="entry name" value="Oxidoreductase, molybdopterin-binding domain"/>
    <property type="match status" value="1"/>
</dbReference>